<dbReference type="EMBL" id="BMIA01000001">
    <property type="protein sequence ID" value="GGH28288.1"/>
    <property type="molecule type" value="Genomic_DNA"/>
</dbReference>
<evidence type="ECO:0000259" key="1">
    <source>
        <dbReference type="Pfam" id="PF01243"/>
    </source>
</evidence>
<proteinExistence type="predicted"/>
<evidence type="ECO:0000313" key="2">
    <source>
        <dbReference type="EMBL" id="GGH28288.1"/>
    </source>
</evidence>
<dbReference type="Proteomes" id="UP000600214">
    <property type="component" value="Unassembled WGS sequence"/>
</dbReference>
<name>A0ABQ1YKX5_9BACT</name>
<comment type="caution">
    <text evidence="2">The sequence shown here is derived from an EMBL/GenBank/DDBJ whole genome shotgun (WGS) entry which is preliminary data.</text>
</comment>
<organism evidence="2 3">
    <name type="scientific">Dyadobacter endophyticus</name>
    <dbReference type="NCBI Taxonomy" id="1749036"/>
    <lineage>
        <taxon>Bacteria</taxon>
        <taxon>Pseudomonadati</taxon>
        <taxon>Bacteroidota</taxon>
        <taxon>Cytophagia</taxon>
        <taxon>Cytophagales</taxon>
        <taxon>Spirosomataceae</taxon>
        <taxon>Dyadobacter</taxon>
    </lineage>
</organism>
<sequence length="188" mass="21114">MGKKLDRITPELESFINNQKIFFVATAAETGTVNLSPKGMDSFRILGPDRVMWLNVTGSGNETAAHLLQNDRITVMFCAFEGKPLILRLYGHGKAYHPADAEWHEYAPLFPPFEGARQLIDIQIHLVQTSCGMAVPFMDYDREREELNAWARKQGPGGIQDYWSRKNMASIDGFDTGIFASTPTDESK</sequence>
<gene>
    <name evidence="2" type="ORF">GCM10007423_14710</name>
</gene>
<dbReference type="Gene3D" id="2.30.110.10">
    <property type="entry name" value="Electron Transport, Fmn-binding Protein, Chain A"/>
    <property type="match status" value="1"/>
</dbReference>
<dbReference type="RefSeq" id="WP_188930143.1">
    <property type="nucleotide sequence ID" value="NZ_BMIA01000001.1"/>
</dbReference>
<dbReference type="PANTHER" id="PTHR39336:SF1">
    <property type="entry name" value="PYRIDOXAMINE PHOSPHATE OXIDASE FAMILY PROTEIN (AFU_ORTHOLOGUE AFUA_6G11440)"/>
    <property type="match status" value="1"/>
</dbReference>
<dbReference type="Pfam" id="PF01243">
    <property type="entry name" value="PNPOx_N"/>
    <property type="match status" value="1"/>
</dbReference>
<dbReference type="SUPFAM" id="SSF50475">
    <property type="entry name" value="FMN-binding split barrel"/>
    <property type="match status" value="1"/>
</dbReference>
<keyword evidence="3" id="KW-1185">Reference proteome</keyword>
<dbReference type="InterPro" id="IPR011576">
    <property type="entry name" value="Pyridox_Oxase_N"/>
</dbReference>
<accession>A0ABQ1YKX5</accession>
<dbReference type="PANTHER" id="PTHR39336">
    <property type="entry name" value="PYRIDOXAMINE PHOSPHATE OXIDASE FAMILY PROTEIN (AFU_ORTHOLOGUE AFUA_6G11440)"/>
    <property type="match status" value="1"/>
</dbReference>
<feature type="domain" description="Pyridoxamine 5'-phosphate oxidase N-terminal" evidence="1">
    <location>
        <begin position="8"/>
        <end position="130"/>
    </location>
</feature>
<reference evidence="3" key="1">
    <citation type="journal article" date="2019" name="Int. J. Syst. Evol. Microbiol.">
        <title>The Global Catalogue of Microorganisms (GCM) 10K type strain sequencing project: providing services to taxonomists for standard genome sequencing and annotation.</title>
        <authorList>
            <consortium name="The Broad Institute Genomics Platform"/>
            <consortium name="The Broad Institute Genome Sequencing Center for Infectious Disease"/>
            <person name="Wu L."/>
            <person name="Ma J."/>
        </authorList>
    </citation>
    <scope>NUCLEOTIDE SEQUENCE [LARGE SCALE GENOMIC DNA]</scope>
    <source>
        <strain evidence="3">CGMCC 1.15288</strain>
    </source>
</reference>
<dbReference type="InterPro" id="IPR012349">
    <property type="entry name" value="Split_barrel_FMN-bd"/>
</dbReference>
<protein>
    <submittedName>
        <fullName evidence="2">Pyridoxamine 5'-phosphate oxidase</fullName>
    </submittedName>
</protein>
<evidence type="ECO:0000313" key="3">
    <source>
        <dbReference type="Proteomes" id="UP000600214"/>
    </source>
</evidence>